<sequence>MTVQDAKRSIDWGHLALLVVLAGITVWYLHDAWSASSRVKNLILVLPASILALLLAAGIALGVILRPALGKAEPEAEEADTAPVGYRDRFYPLILMAIFALYILTLSVTGFDVGSALFVFVALIVDGERRPIFLFLYPVVLAAFCTLLFRWLLPYPMTTLFL</sequence>
<name>A0A369TIG4_9RHOB</name>
<feature type="transmembrane region" description="Helical" evidence="1">
    <location>
        <begin position="93"/>
        <end position="125"/>
    </location>
</feature>
<reference evidence="3 4" key="1">
    <citation type="submission" date="2018-07" db="EMBL/GenBank/DDBJ databases">
        <title>Thalassococcus profundi sp. nov., a marine bacterium isolated from deep seawater of Okinawa Trough.</title>
        <authorList>
            <person name="Yu M."/>
        </authorList>
    </citation>
    <scope>NUCLEOTIDE SEQUENCE [LARGE SCALE GENOMIC DNA]</scope>
    <source>
        <strain evidence="3 4">WRAS1</strain>
    </source>
</reference>
<feature type="transmembrane region" description="Helical" evidence="1">
    <location>
        <begin position="132"/>
        <end position="153"/>
    </location>
</feature>
<dbReference type="OrthoDB" id="7871698at2"/>
<dbReference type="RefSeq" id="WP_114512290.1">
    <property type="nucleotide sequence ID" value="NZ_QPMK01000016.1"/>
</dbReference>
<gene>
    <name evidence="3" type="ORF">DU478_17675</name>
</gene>
<evidence type="ECO:0000259" key="2">
    <source>
        <dbReference type="Pfam" id="PF07331"/>
    </source>
</evidence>
<protein>
    <recommendedName>
        <fullName evidence="2">DUF1468 domain-containing protein</fullName>
    </recommendedName>
</protein>
<organism evidence="3 4">
    <name type="scientific">Thalassococcus profundi</name>
    <dbReference type="NCBI Taxonomy" id="2282382"/>
    <lineage>
        <taxon>Bacteria</taxon>
        <taxon>Pseudomonadati</taxon>
        <taxon>Pseudomonadota</taxon>
        <taxon>Alphaproteobacteria</taxon>
        <taxon>Rhodobacterales</taxon>
        <taxon>Roseobacteraceae</taxon>
        <taxon>Thalassococcus</taxon>
    </lineage>
</organism>
<feature type="domain" description="DUF1468" evidence="2">
    <location>
        <begin position="17"/>
        <end position="156"/>
    </location>
</feature>
<proteinExistence type="predicted"/>
<dbReference type="EMBL" id="QPMK01000016">
    <property type="protein sequence ID" value="RDD65030.1"/>
    <property type="molecule type" value="Genomic_DNA"/>
</dbReference>
<keyword evidence="1" id="KW-0472">Membrane</keyword>
<dbReference type="Proteomes" id="UP000253977">
    <property type="component" value="Unassembled WGS sequence"/>
</dbReference>
<evidence type="ECO:0000256" key="1">
    <source>
        <dbReference type="SAM" id="Phobius"/>
    </source>
</evidence>
<dbReference type="Pfam" id="PF07331">
    <property type="entry name" value="TctB"/>
    <property type="match status" value="1"/>
</dbReference>
<comment type="caution">
    <text evidence="3">The sequence shown here is derived from an EMBL/GenBank/DDBJ whole genome shotgun (WGS) entry which is preliminary data.</text>
</comment>
<accession>A0A369TIG4</accession>
<keyword evidence="1" id="KW-0812">Transmembrane</keyword>
<feature type="transmembrane region" description="Helical" evidence="1">
    <location>
        <begin position="12"/>
        <end position="30"/>
    </location>
</feature>
<keyword evidence="1" id="KW-1133">Transmembrane helix</keyword>
<feature type="transmembrane region" description="Helical" evidence="1">
    <location>
        <begin position="42"/>
        <end position="65"/>
    </location>
</feature>
<dbReference type="AlphaFoldDB" id="A0A369TIG4"/>
<evidence type="ECO:0000313" key="4">
    <source>
        <dbReference type="Proteomes" id="UP000253977"/>
    </source>
</evidence>
<keyword evidence="4" id="KW-1185">Reference proteome</keyword>
<evidence type="ECO:0000313" key="3">
    <source>
        <dbReference type="EMBL" id="RDD65030.1"/>
    </source>
</evidence>
<dbReference type="InterPro" id="IPR009936">
    <property type="entry name" value="DUF1468"/>
</dbReference>